<evidence type="ECO:0000313" key="2">
    <source>
        <dbReference type="EMBL" id="KKM81322.1"/>
    </source>
</evidence>
<sequence length="82" mass="9475">MDFLTILPNLSIGVIAILALVYLSKKFLDRLESKDKEFTKELGNREDAFRALEKEVRTTVMQQLADNTHAFKKVINHIDKLK</sequence>
<accession>A0A0F9NJ40</accession>
<reference evidence="2" key="1">
    <citation type="journal article" date="2015" name="Nature">
        <title>Complex archaea that bridge the gap between prokaryotes and eukaryotes.</title>
        <authorList>
            <person name="Spang A."/>
            <person name="Saw J.H."/>
            <person name="Jorgensen S.L."/>
            <person name="Zaremba-Niedzwiedzka K."/>
            <person name="Martijn J."/>
            <person name="Lind A.E."/>
            <person name="van Eijk R."/>
            <person name="Schleper C."/>
            <person name="Guy L."/>
            <person name="Ettema T.J."/>
        </authorList>
    </citation>
    <scope>NUCLEOTIDE SEQUENCE</scope>
</reference>
<proteinExistence type="predicted"/>
<keyword evidence="1" id="KW-1133">Transmembrane helix</keyword>
<organism evidence="2">
    <name type="scientific">marine sediment metagenome</name>
    <dbReference type="NCBI Taxonomy" id="412755"/>
    <lineage>
        <taxon>unclassified sequences</taxon>
        <taxon>metagenomes</taxon>
        <taxon>ecological metagenomes</taxon>
    </lineage>
</organism>
<evidence type="ECO:0000256" key="1">
    <source>
        <dbReference type="SAM" id="Phobius"/>
    </source>
</evidence>
<feature type="transmembrane region" description="Helical" evidence="1">
    <location>
        <begin position="6"/>
        <end position="24"/>
    </location>
</feature>
<keyword evidence="1" id="KW-0472">Membrane</keyword>
<dbReference type="AlphaFoldDB" id="A0A0F9NJ40"/>
<dbReference type="EMBL" id="LAZR01008037">
    <property type="protein sequence ID" value="KKM81322.1"/>
    <property type="molecule type" value="Genomic_DNA"/>
</dbReference>
<gene>
    <name evidence="2" type="ORF">LCGC14_1331060</name>
</gene>
<protein>
    <submittedName>
        <fullName evidence="2">Uncharacterized protein</fullName>
    </submittedName>
</protein>
<keyword evidence="1" id="KW-0812">Transmembrane</keyword>
<name>A0A0F9NJ40_9ZZZZ</name>
<comment type="caution">
    <text evidence="2">The sequence shown here is derived from an EMBL/GenBank/DDBJ whole genome shotgun (WGS) entry which is preliminary data.</text>
</comment>